<dbReference type="InterPro" id="IPR020548">
    <property type="entry name" value="Fructose_bisphosphatase_AS"/>
</dbReference>
<reference evidence="17 20" key="1">
    <citation type="journal article" date="2013" name="PLoS ONE">
        <title>Predicting the Proteins of Angomonas deanei, Strigomonas culicis and Their Respective Endosymbionts Reveals New Aspects of the Trypanosomatidae Family.</title>
        <authorList>
            <person name="Motta M.C."/>
            <person name="Martins A.C."/>
            <person name="de Souza S.S."/>
            <person name="Catta-Preta C.M."/>
            <person name="Silva R."/>
            <person name="Klein C.C."/>
            <person name="de Almeida L.G."/>
            <person name="de Lima Cunha O."/>
            <person name="Ciapina L.P."/>
            <person name="Brocchi M."/>
            <person name="Colabardini A.C."/>
            <person name="de Araujo Lima B."/>
            <person name="Machado C.R."/>
            <person name="de Almeida Soares C.M."/>
            <person name="Probst C.M."/>
            <person name="de Menezes C.B."/>
            <person name="Thompson C.E."/>
            <person name="Bartholomeu D.C."/>
            <person name="Gradia D.F."/>
            <person name="Pavoni D.P."/>
            <person name="Grisard E.C."/>
            <person name="Fantinatti-Garboggini F."/>
            <person name="Marchini F.K."/>
            <person name="Rodrigues-Luiz G.F."/>
            <person name="Wagner G."/>
            <person name="Goldman G.H."/>
            <person name="Fietto J.L."/>
            <person name="Elias M.C."/>
            <person name="Goldman M.H."/>
            <person name="Sagot M.F."/>
            <person name="Pereira M."/>
            <person name="Stoco P.H."/>
            <person name="de Mendonca-Neto R.P."/>
            <person name="Teixeira S.M."/>
            <person name="Maciel T.E."/>
            <person name="de Oliveira Mendes T.A."/>
            <person name="Urmenyi T.P."/>
            <person name="de Souza W."/>
            <person name="Schenkman S."/>
            <person name="de Vasconcelos A.T."/>
        </authorList>
    </citation>
    <scope>NUCLEOTIDE SEQUENCE [LARGE SCALE GENOMIC DNA]</scope>
</reference>
<dbReference type="CDD" id="cd00354">
    <property type="entry name" value="FBPase"/>
    <property type="match status" value="1"/>
</dbReference>
<dbReference type="PROSITE" id="PS00124">
    <property type="entry name" value="FBPASE"/>
    <property type="match status" value="1"/>
</dbReference>
<dbReference type="GO" id="GO:0006002">
    <property type="term" value="P:fructose 6-phosphate metabolic process"/>
    <property type="evidence" value="ECO:0007669"/>
    <property type="project" value="TreeGrafter"/>
</dbReference>
<evidence type="ECO:0000256" key="2">
    <source>
        <dbReference type="ARBA" id="ARBA00001946"/>
    </source>
</evidence>
<dbReference type="GO" id="GO:0030388">
    <property type="term" value="P:fructose 1,6-bisphosphate metabolic process"/>
    <property type="evidence" value="ECO:0007669"/>
    <property type="project" value="TreeGrafter"/>
</dbReference>
<dbReference type="EMBL" id="ATMH01002834">
    <property type="protein sequence ID" value="EPY32392.1"/>
    <property type="molecule type" value="Genomic_DNA"/>
</dbReference>
<evidence type="ECO:0000256" key="4">
    <source>
        <dbReference type="ARBA" id="ARBA00011881"/>
    </source>
</evidence>
<evidence type="ECO:0000256" key="1">
    <source>
        <dbReference type="ARBA" id="ARBA00001273"/>
    </source>
</evidence>
<evidence type="ECO:0000313" key="20">
    <source>
        <dbReference type="Proteomes" id="UP000015354"/>
    </source>
</evidence>
<dbReference type="PRINTS" id="PR00115">
    <property type="entry name" value="F16BPHPHTASE"/>
</dbReference>
<dbReference type="GO" id="GO:0006094">
    <property type="term" value="P:gluconeogenesis"/>
    <property type="evidence" value="ECO:0007669"/>
    <property type="project" value="TreeGrafter"/>
</dbReference>
<comment type="similarity">
    <text evidence="3 12">Belongs to the FBPase class 1 family.</text>
</comment>
<accession>S9U1S3</accession>
<dbReference type="Pfam" id="PF00316">
    <property type="entry name" value="FBPase"/>
    <property type="match status" value="1"/>
</dbReference>
<dbReference type="EMBL" id="ATMH01007058">
    <property type="protein sequence ID" value="EPY24682.1"/>
    <property type="molecule type" value="Genomic_DNA"/>
</dbReference>
<dbReference type="HAMAP" id="MF_01855">
    <property type="entry name" value="FBPase_class1"/>
    <property type="match status" value="1"/>
</dbReference>
<dbReference type="GO" id="GO:0005829">
    <property type="term" value="C:cytosol"/>
    <property type="evidence" value="ECO:0007669"/>
    <property type="project" value="TreeGrafter"/>
</dbReference>
<dbReference type="EMBL" id="ATMH01001515">
    <property type="protein sequence ID" value="EPY34579.1"/>
    <property type="molecule type" value="Genomic_DNA"/>
</dbReference>
<evidence type="ECO:0000256" key="12">
    <source>
        <dbReference type="RuleBase" id="RU000508"/>
    </source>
</evidence>
<dbReference type="EMBL" id="ATMH01008493">
    <property type="protein sequence ID" value="EPY21778.1"/>
    <property type="molecule type" value="Genomic_DNA"/>
</dbReference>
<dbReference type="EMBL" id="ATMH01008052">
    <property type="protein sequence ID" value="EPY22907.1"/>
    <property type="molecule type" value="Genomic_DNA"/>
</dbReference>
<evidence type="ECO:0000313" key="19">
    <source>
        <dbReference type="EMBL" id="EPY34579.1"/>
    </source>
</evidence>
<keyword evidence="7 12" id="KW-0378">Hydrolase</keyword>
<dbReference type="InterPro" id="IPR028343">
    <property type="entry name" value="FBPtase"/>
</dbReference>
<dbReference type="PIRSF" id="PIRSF000904">
    <property type="entry name" value="FBPtase_SBPase"/>
    <property type="match status" value="1"/>
</dbReference>
<keyword evidence="6" id="KW-0479">Metal-binding</keyword>
<dbReference type="InterPro" id="IPR000146">
    <property type="entry name" value="FBPase_class-1"/>
</dbReference>
<evidence type="ECO:0000256" key="7">
    <source>
        <dbReference type="ARBA" id="ARBA00022801"/>
    </source>
</evidence>
<keyword evidence="8" id="KW-0460">Magnesium</keyword>
<dbReference type="FunFam" id="3.40.190.80:FF:000001">
    <property type="entry name" value="Fructose-1,6-bisphosphatase class 1"/>
    <property type="match status" value="1"/>
</dbReference>
<evidence type="ECO:0000256" key="8">
    <source>
        <dbReference type="ARBA" id="ARBA00022842"/>
    </source>
</evidence>
<dbReference type="Gene3D" id="3.30.540.10">
    <property type="entry name" value="Fructose-1,6-Bisphosphatase, subunit A, domain 1"/>
    <property type="match status" value="1"/>
</dbReference>
<dbReference type="AlphaFoldDB" id="S9U1S3"/>
<comment type="subunit">
    <text evidence="4">Homotetramer.</text>
</comment>
<dbReference type="OrthoDB" id="10256725at2759"/>
<gene>
    <name evidence="19" type="ORF">STCU_01515</name>
    <name evidence="18" type="ORF">STCU_02834</name>
    <name evidence="17" type="ORF">STCU_07058</name>
    <name evidence="16" type="ORF">STCU_08052</name>
    <name evidence="15" type="ORF">STCU_08493</name>
</gene>
<comment type="cofactor">
    <cofactor evidence="2">
        <name>Mg(2+)</name>
        <dbReference type="ChEBI" id="CHEBI:18420"/>
    </cofactor>
</comment>
<dbReference type="PIRSF" id="PIRSF500210">
    <property type="entry name" value="FBPtase"/>
    <property type="match status" value="1"/>
</dbReference>
<evidence type="ECO:0000313" key="17">
    <source>
        <dbReference type="EMBL" id="EPY24682.1"/>
    </source>
</evidence>
<comment type="pathway">
    <text evidence="10">Carbohydrate biosynthesis.</text>
</comment>
<dbReference type="GO" id="GO:0006000">
    <property type="term" value="P:fructose metabolic process"/>
    <property type="evidence" value="ECO:0007669"/>
    <property type="project" value="TreeGrafter"/>
</dbReference>
<sequence>MESEKNSTPVTLTQYIIRSQPPHSRGEFTLMMMAIQTAVKVIEKNIRRAGMLGMFGYLTNQSQNATGDSQAKLDVIANNAFKAYLMTSTCIAALGSEEEETLVIVDFDKQGDYLIFFDPLDGSSNIDANVSVGSIWGIWRVPKGKKFASIEDANQFIRTLKGNDIVSAGYAMYGSATNLVLTSGHGVDGFTLDPNIGEFLLTHPHICIPKKRRIFSVNEGNYNKWEAWYREYIEHVKKNKYTARYIGSMVGDVHRTLLYGGIFCYPRDAGKVEGKLRFLYEAAPMALIVEQAGGKALSGTGRILDQSIHRLHQRTPVYLGSRHEIDICMSFRDKHAKKQEGDKQGSKL</sequence>
<dbReference type="GO" id="GO:0042132">
    <property type="term" value="F:fructose 1,6-bisphosphate 1-phosphatase activity"/>
    <property type="evidence" value="ECO:0007669"/>
    <property type="project" value="UniProtKB-EC"/>
</dbReference>
<dbReference type="Gene3D" id="3.40.190.80">
    <property type="match status" value="1"/>
</dbReference>
<comment type="catalytic activity">
    <reaction evidence="1">
        <text>beta-D-fructose 1,6-bisphosphate + H2O = beta-D-fructose 6-phosphate + phosphate</text>
        <dbReference type="Rhea" id="RHEA:11064"/>
        <dbReference type="ChEBI" id="CHEBI:15377"/>
        <dbReference type="ChEBI" id="CHEBI:32966"/>
        <dbReference type="ChEBI" id="CHEBI:43474"/>
        <dbReference type="ChEBI" id="CHEBI:57634"/>
        <dbReference type="EC" id="3.1.3.11"/>
    </reaction>
</comment>
<name>S9U1S3_9TRYP</name>
<reference evidence="17" key="2">
    <citation type="submission" date="2013-03" db="EMBL/GenBank/DDBJ databases">
        <authorList>
            <person name="Motta M.C.M."/>
            <person name="Martins A.C.A."/>
            <person name="Preta C.M.C.C."/>
            <person name="Silva R."/>
            <person name="de Souza S.S."/>
            <person name="Klein C.C."/>
            <person name="de Almeida L.G.P."/>
            <person name="Cunha O.L."/>
            <person name="Colabardini A.C."/>
            <person name="Lima B.A."/>
            <person name="Machado C.R."/>
            <person name="Soares C.M.A."/>
            <person name="de Menezes C.B.A."/>
            <person name="Bartolomeu D.C."/>
            <person name="Grisard E.C."/>
            <person name="Fantinatti-Garboggini F."/>
            <person name="Rodrigues-Luiz G.F."/>
            <person name="Wagner G."/>
            <person name="Goldman G.H."/>
            <person name="Fietto J.L.R."/>
            <person name="Ciapina L.P."/>
            <person name="Brocchi M."/>
            <person name="Elias M.C."/>
            <person name="Goldman M.H.S."/>
            <person name="Sagot M.-F."/>
            <person name="Pereira M."/>
            <person name="Stoco P.H."/>
            <person name="Teixeira S.M.R."/>
            <person name="de Mendonca-Neto R.P."/>
            <person name="Maciel T.E.F."/>
            <person name="Mendes T.A.O."/>
            <person name="Urmenyi T.P."/>
            <person name="Teixeira M.M.G."/>
            <person name="de Camargo E.F.P."/>
            <person name="de Sousa W."/>
            <person name="Schenkman S."/>
            <person name="de Vasconcelos A.T.R."/>
        </authorList>
    </citation>
    <scope>NUCLEOTIDE SEQUENCE</scope>
</reference>
<proteinExistence type="inferred from homology"/>
<dbReference type="InterPro" id="IPR044015">
    <property type="entry name" value="FBPase_C_dom"/>
</dbReference>
<evidence type="ECO:0000256" key="11">
    <source>
        <dbReference type="ARBA" id="ARBA00032973"/>
    </source>
</evidence>
<dbReference type="PANTHER" id="PTHR11556">
    <property type="entry name" value="FRUCTOSE-1,6-BISPHOSPHATASE-RELATED"/>
    <property type="match status" value="1"/>
</dbReference>
<keyword evidence="20" id="KW-1185">Reference proteome</keyword>
<organism evidence="17 20">
    <name type="scientific">Strigomonas culicis</name>
    <dbReference type="NCBI Taxonomy" id="28005"/>
    <lineage>
        <taxon>Eukaryota</taxon>
        <taxon>Discoba</taxon>
        <taxon>Euglenozoa</taxon>
        <taxon>Kinetoplastea</taxon>
        <taxon>Metakinetoplastina</taxon>
        <taxon>Trypanosomatida</taxon>
        <taxon>Trypanosomatidae</taxon>
        <taxon>Strigomonadinae</taxon>
        <taxon>Strigomonas</taxon>
    </lineage>
</organism>
<dbReference type="EC" id="3.1.3.11" evidence="5"/>
<evidence type="ECO:0000259" key="13">
    <source>
        <dbReference type="Pfam" id="PF00316"/>
    </source>
</evidence>
<dbReference type="GO" id="GO:0046872">
    <property type="term" value="F:metal ion binding"/>
    <property type="evidence" value="ECO:0007669"/>
    <property type="project" value="UniProtKB-KW"/>
</dbReference>
<comment type="caution">
    <text evidence="17">The sequence shown here is derived from an EMBL/GenBank/DDBJ whole genome shotgun (WGS) entry which is preliminary data.</text>
</comment>
<dbReference type="PANTHER" id="PTHR11556:SF1">
    <property type="entry name" value="FRUCTOSE-BISPHOSPHATASE"/>
    <property type="match status" value="1"/>
</dbReference>
<evidence type="ECO:0000256" key="9">
    <source>
        <dbReference type="ARBA" id="ARBA00023277"/>
    </source>
</evidence>
<keyword evidence="9 12" id="KW-0119">Carbohydrate metabolism</keyword>
<evidence type="ECO:0000256" key="3">
    <source>
        <dbReference type="ARBA" id="ARBA00010941"/>
    </source>
</evidence>
<evidence type="ECO:0000256" key="5">
    <source>
        <dbReference type="ARBA" id="ARBA00013093"/>
    </source>
</evidence>
<dbReference type="InterPro" id="IPR033391">
    <property type="entry name" value="FBPase_N"/>
</dbReference>
<evidence type="ECO:0000259" key="14">
    <source>
        <dbReference type="Pfam" id="PF18913"/>
    </source>
</evidence>
<dbReference type="Proteomes" id="UP000015354">
    <property type="component" value="Unassembled WGS sequence"/>
</dbReference>
<feature type="domain" description="Fructose-1-6-bisphosphatase class I N-terminal" evidence="13">
    <location>
        <begin position="11"/>
        <end position="204"/>
    </location>
</feature>
<evidence type="ECO:0000313" key="15">
    <source>
        <dbReference type="EMBL" id="EPY21778.1"/>
    </source>
</evidence>
<dbReference type="GO" id="GO:0005986">
    <property type="term" value="P:sucrose biosynthetic process"/>
    <property type="evidence" value="ECO:0007669"/>
    <property type="project" value="TreeGrafter"/>
</dbReference>
<dbReference type="SUPFAM" id="SSF56655">
    <property type="entry name" value="Carbohydrate phosphatase"/>
    <property type="match status" value="1"/>
</dbReference>
<dbReference type="Pfam" id="PF18913">
    <property type="entry name" value="FBPase_C"/>
    <property type="match status" value="1"/>
</dbReference>
<evidence type="ECO:0000256" key="6">
    <source>
        <dbReference type="ARBA" id="ARBA00022723"/>
    </source>
</evidence>
<feature type="domain" description="Fructose-1-6-bisphosphatase class 1 C-terminal" evidence="14">
    <location>
        <begin position="208"/>
        <end position="330"/>
    </location>
</feature>
<evidence type="ECO:0000256" key="10">
    <source>
        <dbReference type="ARBA" id="ARBA00024331"/>
    </source>
</evidence>
<protein>
    <recommendedName>
        <fullName evidence="5">fructose-bisphosphatase</fullName>
        <ecNumber evidence="5">3.1.3.11</ecNumber>
    </recommendedName>
    <alternativeName>
        <fullName evidence="11">D-fructose-1,6-bisphosphate 1-phosphohydrolase</fullName>
    </alternativeName>
</protein>
<evidence type="ECO:0000313" key="16">
    <source>
        <dbReference type="EMBL" id="EPY22907.1"/>
    </source>
</evidence>
<dbReference type="FunFam" id="3.30.540.10:FF:000019">
    <property type="entry name" value="Fructose-1,6-bisphosphatase, chloroplastic"/>
    <property type="match status" value="1"/>
</dbReference>
<evidence type="ECO:0000313" key="18">
    <source>
        <dbReference type="EMBL" id="EPY32392.1"/>
    </source>
</evidence>